<dbReference type="RefSeq" id="XP_056048586.1">
    <property type="nucleotide sequence ID" value="XM_056194905.1"/>
</dbReference>
<keyword evidence="1" id="KW-0479">Metal-binding</keyword>
<proteinExistence type="predicted"/>
<dbReference type="InterPro" id="IPR036864">
    <property type="entry name" value="Zn2-C6_fun-type_DNA-bd_sf"/>
</dbReference>
<dbReference type="KEGG" id="amus:LMH87_003783"/>
<dbReference type="InterPro" id="IPR001138">
    <property type="entry name" value="Zn2Cys6_DnaBD"/>
</dbReference>
<dbReference type="SUPFAM" id="SSF57701">
    <property type="entry name" value="Zn2/Cys6 DNA-binding domain"/>
    <property type="match status" value="1"/>
</dbReference>
<dbReference type="GO" id="GO:0000981">
    <property type="term" value="F:DNA-binding transcription factor activity, RNA polymerase II-specific"/>
    <property type="evidence" value="ECO:0007669"/>
    <property type="project" value="InterPro"/>
</dbReference>
<dbReference type="Gene3D" id="4.10.240.10">
    <property type="entry name" value="Zn(2)-C6 fungal-type DNA-binding domain"/>
    <property type="match status" value="1"/>
</dbReference>
<evidence type="ECO:0000256" key="4">
    <source>
        <dbReference type="ARBA" id="ARBA00023125"/>
    </source>
</evidence>
<comment type="caution">
    <text evidence="8">The sequence shown here is derived from an EMBL/GenBank/DDBJ whole genome shotgun (WGS) entry which is preliminary data.</text>
</comment>
<evidence type="ECO:0000256" key="6">
    <source>
        <dbReference type="ARBA" id="ARBA00023242"/>
    </source>
</evidence>
<dbReference type="PROSITE" id="PS00463">
    <property type="entry name" value="ZN2_CY6_FUNGAL_1"/>
    <property type="match status" value="1"/>
</dbReference>
<keyword evidence="6" id="KW-0539">Nucleus</keyword>
<evidence type="ECO:0000256" key="2">
    <source>
        <dbReference type="ARBA" id="ARBA00022833"/>
    </source>
</evidence>
<evidence type="ECO:0000256" key="5">
    <source>
        <dbReference type="ARBA" id="ARBA00023163"/>
    </source>
</evidence>
<dbReference type="PANTHER" id="PTHR36206:SF12">
    <property type="entry name" value="ASPERCRYPTIN BIOSYNTHESIS CLUSTER-SPECIFIC TRANSCRIPTION REGULATOR ATNN-RELATED"/>
    <property type="match status" value="1"/>
</dbReference>
<name>A0A9W8UGF7_AKAMU</name>
<dbReference type="PANTHER" id="PTHR36206">
    <property type="entry name" value="ASPERCRYPTIN BIOSYNTHESIS CLUSTER-SPECIFIC TRANSCRIPTION REGULATOR ATNN-RELATED"/>
    <property type="match status" value="1"/>
</dbReference>
<evidence type="ECO:0000256" key="3">
    <source>
        <dbReference type="ARBA" id="ARBA00023015"/>
    </source>
</evidence>
<evidence type="ECO:0000313" key="8">
    <source>
        <dbReference type="EMBL" id="KAJ4144916.1"/>
    </source>
</evidence>
<keyword evidence="4" id="KW-0238">DNA-binding</keyword>
<dbReference type="SMART" id="SM00066">
    <property type="entry name" value="GAL4"/>
    <property type="match status" value="1"/>
</dbReference>
<evidence type="ECO:0000256" key="1">
    <source>
        <dbReference type="ARBA" id="ARBA00022723"/>
    </source>
</evidence>
<dbReference type="Proteomes" id="UP001144673">
    <property type="component" value="Chromosome 2"/>
</dbReference>
<dbReference type="AlphaFoldDB" id="A0A9W8UGF7"/>
<evidence type="ECO:0000259" key="7">
    <source>
        <dbReference type="PROSITE" id="PS50048"/>
    </source>
</evidence>
<dbReference type="GO" id="GO:0003677">
    <property type="term" value="F:DNA binding"/>
    <property type="evidence" value="ECO:0007669"/>
    <property type="project" value="UniProtKB-KW"/>
</dbReference>
<dbReference type="GeneID" id="80890942"/>
<organism evidence="8 9">
    <name type="scientific">Akanthomyces muscarius</name>
    <name type="common">Entomopathogenic fungus</name>
    <name type="synonym">Lecanicillium muscarium</name>
    <dbReference type="NCBI Taxonomy" id="2231603"/>
    <lineage>
        <taxon>Eukaryota</taxon>
        <taxon>Fungi</taxon>
        <taxon>Dikarya</taxon>
        <taxon>Ascomycota</taxon>
        <taxon>Pezizomycotina</taxon>
        <taxon>Sordariomycetes</taxon>
        <taxon>Hypocreomycetidae</taxon>
        <taxon>Hypocreales</taxon>
        <taxon>Cordycipitaceae</taxon>
        <taxon>Akanthomyces</taxon>
    </lineage>
</organism>
<evidence type="ECO:0000313" key="9">
    <source>
        <dbReference type="Proteomes" id="UP001144673"/>
    </source>
</evidence>
<keyword evidence="3" id="KW-0805">Transcription regulation</keyword>
<feature type="domain" description="Zn(2)-C6 fungal-type" evidence="7">
    <location>
        <begin position="20"/>
        <end position="50"/>
    </location>
</feature>
<dbReference type="InterPro" id="IPR052360">
    <property type="entry name" value="Transcr_Regulatory_Proteins"/>
</dbReference>
<reference evidence="8" key="1">
    <citation type="journal article" date="2023" name="Access Microbiol">
        <title>De-novo genome assembly for Akanthomyces muscarius, a biocontrol agent of insect agricultural pests.</title>
        <authorList>
            <person name="Erdos Z."/>
            <person name="Studholme D.J."/>
            <person name="Raymond B."/>
            <person name="Sharma M."/>
        </authorList>
    </citation>
    <scope>NUCLEOTIDE SEQUENCE</scope>
    <source>
        <strain evidence="8">Ve6</strain>
    </source>
</reference>
<protein>
    <recommendedName>
        <fullName evidence="7">Zn(2)-C6 fungal-type domain-containing protein</fullName>
    </recommendedName>
</protein>
<keyword evidence="2" id="KW-0862">Zinc</keyword>
<dbReference type="Pfam" id="PF00172">
    <property type="entry name" value="Zn_clus"/>
    <property type="match status" value="1"/>
</dbReference>
<dbReference type="CDD" id="cd00067">
    <property type="entry name" value="GAL4"/>
    <property type="match status" value="1"/>
</dbReference>
<dbReference type="GO" id="GO:0008270">
    <property type="term" value="F:zinc ion binding"/>
    <property type="evidence" value="ECO:0007669"/>
    <property type="project" value="InterPro"/>
</dbReference>
<dbReference type="EMBL" id="JAJHUN010000011">
    <property type="protein sequence ID" value="KAJ4144916.1"/>
    <property type="molecule type" value="Genomic_DNA"/>
</dbReference>
<gene>
    <name evidence="8" type="ORF">LMH87_003783</name>
</gene>
<dbReference type="PROSITE" id="PS50048">
    <property type="entry name" value="ZN2_CY6_FUNGAL_2"/>
    <property type="match status" value="1"/>
</dbReference>
<accession>A0A9W8UGF7</accession>
<keyword evidence="9" id="KW-1185">Reference proteome</keyword>
<keyword evidence="5" id="KW-0804">Transcription</keyword>
<sequence>MSSIGVPPRRKQWAPRVRTGCHTCRLRRIKCDETQPVCKRCLAGGRDCQYSLVWRPPNGDESGTQARSNAIRYYTTVVYPQAVRTLASNTYKQTMDPRLHISNQTSPPAFIMLQMSHRISTLCQQNSALTRQHAVPDMAILWRTFYVYMGQSITLLNHYITNRSPIALTLFRVIDFICAGLVIAELPWRTHTRGFLTLVQHHGSVQAVLNSSDLPDILPALQFVLLTATMANTTSPSTDQISQLYDWTDGQCLSVFAFSFSGLKHIQYPHPKFPLYMPGHSSSRRYFTLYFLSLRRCPSPLRSR</sequence>